<evidence type="ECO:0000313" key="3">
    <source>
        <dbReference type="Proteomes" id="UP001162734"/>
    </source>
</evidence>
<dbReference type="PANTHER" id="PTHR45947">
    <property type="entry name" value="SULFOQUINOVOSYL TRANSFERASE SQD2"/>
    <property type="match status" value="1"/>
</dbReference>
<proteinExistence type="predicted"/>
<dbReference type="Proteomes" id="UP001162734">
    <property type="component" value="Chromosome"/>
</dbReference>
<organism evidence="2 3">
    <name type="scientific">Anaeromyxobacter paludicola</name>
    <dbReference type="NCBI Taxonomy" id="2918171"/>
    <lineage>
        <taxon>Bacteria</taxon>
        <taxon>Pseudomonadati</taxon>
        <taxon>Myxococcota</taxon>
        <taxon>Myxococcia</taxon>
        <taxon>Myxococcales</taxon>
        <taxon>Cystobacterineae</taxon>
        <taxon>Anaeromyxobacteraceae</taxon>
        <taxon>Anaeromyxobacter</taxon>
    </lineage>
</organism>
<protein>
    <submittedName>
        <fullName evidence="2">Glycosyltransferase EpsF</fullName>
    </submittedName>
</protein>
<dbReference type="Pfam" id="PF13692">
    <property type="entry name" value="Glyco_trans_1_4"/>
    <property type="match status" value="1"/>
</dbReference>
<gene>
    <name evidence="2" type="primary">epsF</name>
    <name evidence="2" type="ORF">AMPC_16280</name>
</gene>
<keyword evidence="3" id="KW-1185">Reference proteome</keyword>
<sequence length="372" mass="40671">MTIRVLHVVGQMNRGGVETWLMQVLRNADRGAVRMDFLVSARERGHYDAEIEALGSAVIRVASPHRPLRYARDFLSVLRRRGPYQVVDSHVHHFSGVTLALARLAGVPVRIAHSHSDTRELESGGGLARRAYLAAMERSIRRFATDGLAVSGAAACALFGPRWKDDGRFRVARCGLDFAPYREPAARAAVREELEIPPGALVIGHVGRFDVCKNQQLLIGTLAAVLRREPSAHLVLVGTGPLQARVEEEATRLAVRDRVRFAGLRPDVPRLLSAFDVFVLPSVREGLPLVGLEAQAAGLPIVISDRVTRELVVVPELFTWRSPQDPSDAWADAILGAVPGRIGAAALARLEESDFALSRTLPRLLQTYGVAR</sequence>
<feature type="domain" description="Glycosyltransferase subfamily 4-like N-terminal" evidence="1">
    <location>
        <begin position="15"/>
        <end position="177"/>
    </location>
</feature>
<dbReference type="SUPFAM" id="SSF53756">
    <property type="entry name" value="UDP-Glycosyltransferase/glycogen phosphorylase"/>
    <property type="match status" value="1"/>
</dbReference>
<dbReference type="Pfam" id="PF13439">
    <property type="entry name" value="Glyco_transf_4"/>
    <property type="match status" value="1"/>
</dbReference>
<dbReference type="PANTHER" id="PTHR45947:SF3">
    <property type="entry name" value="SULFOQUINOVOSYL TRANSFERASE SQD2"/>
    <property type="match status" value="1"/>
</dbReference>
<name>A0ABM7X9I9_9BACT</name>
<reference evidence="3" key="1">
    <citation type="journal article" date="2022" name="Int. J. Syst. Evol. Microbiol.">
        <title>Anaeromyxobacter oryzae sp. nov., Anaeromyxobacter diazotrophicus sp. nov. and Anaeromyxobacter paludicola sp. nov., isolated from paddy soils.</title>
        <authorList>
            <person name="Itoh H."/>
            <person name="Xu Z."/>
            <person name="Mise K."/>
            <person name="Masuda Y."/>
            <person name="Ushijima N."/>
            <person name="Hayakawa C."/>
            <person name="Shiratori Y."/>
            <person name="Senoo K."/>
        </authorList>
    </citation>
    <scope>NUCLEOTIDE SEQUENCE [LARGE SCALE GENOMIC DNA]</scope>
    <source>
        <strain evidence="3">Red630</strain>
    </source>
</reference>
<dbReference type="InterPro" id="IPR028098">
    <property type="entry name" value="Glyco_trans_4-like_N"/>
</dbReference>
<dbReference type="RefSeq" id="WP_263009640.1">
    <property type="nucleotide sequence ID" value="NZ_AP025592.1"/>
</dbReference>
<dbReference type="EMBL" id="AP025592">
    <property type="protein sequence ID" value="BDG08515.1"/>
    <property type="molecule type" value="Genomic_DNA"/>
</dbReference>
<accession>A0ABM7X9I9</accession>
<dbReference type="Gene3D" id="3.40.50.2000">
    <property type="entry name" value="Glycogen Phosphorylase B"/>
    <property type="match status" value="2"/>
</dbReference>
<evidence type="ECO:0000313" key="2">
    <source>
        <dbReference type="EMBL" id="BDG08515.1"/>
    </source>
</evidence>
<evidence type="ECO:0000259" key="1">
    <source>
        <dbReference type="Pfam" id="PF13439"/>
    </source>
</evidence>
<dbReference type="InterPro" id="IPR050194">
    <property type="entry name" value="Glycosyltransferase_grp1"/>
</dbReference>